<feature type="chain" id="PRO_5012348198" description="DUF2271 domain-containing protein" evidence="2">
    <location>
        <begin position="23"/>
        <end position="171"/>
    </location>
</feature>
<keyword evidence="4" id="KW-1185">Reference proteome</keyword>
<dbReference type="Proteomes" id="UP000192761">
    <property type="component" value="Unassembled WGS sequence"/>
</dbReference>
<dbReference type="EMBL" id="FWXD01000004">
    <property type="protein sequence ID" value="SMC20590.1"/>
    <property type="molecule type" value="Genomic_DNA"/>
</dbReference>
<dbReference type="STRING" id="1121001.SAMN02745857_01021"/>
<name>A0A1W1X9U4_9NEIS</name>
<sequence>MRKSIALLPGLIGTAFGGHAIAADMNVKLEIPRLTVAEYHRPYVAAWIERADQSIATNLALWYDVNKKGAEPGTKWLQDLRQWWRKGGRDLQVPLDGVSGATRPVGEHALSIGDKLAKLPAGEYAVAVEAAREGGGREVVRVPFSWPPKKADTAKAQGQHELGTVSVELKP</sequence>
<dbReference type="OrthoDB" id="195316at2"/>
<proteinExistence type="predicted"/>
<feature type="region of interest" description="Disordered" evidence="1">
    <location>
        <begin position="149"/>
        <end position="171"/>
    </location>
</feature>
<dbReference type="PIRSF" id="PIRSF014995">
    <property type="entry name" value="UCP014995"/>
    <property type="match status" value="1"/>
</dbReference>
<dbReference type="RefSeq" id="WP_084089538.1">
    <property type="nucleotide sequence ID" value="NZ_FWXD01000004.1"/>
</dbReference>
<feature type="signal peptide" evidence="2">
    <location>
        <begin position="1"/>
        <end position="22"/>
    </location>
</feature>
<organism evidence="3 4">
    <name type="scientific">Andreprevotia lacus DSM 23236</name>
    <dbReference type="NCBI Taxonomy" id="1121001"/>
    <lineage>
        <taxon>Bacteria</taxon>
        <taxon>Pseudomonadati</taxon>
        <taxon>Pseudomonadota</taxon>
        <taxon>Betaproteobacteria</taxon>
        <taxon>Neisseriales</taxon>
        <taxon>Chitinibacteraceae</taxon>
        <taxon>Andreprevotia</taxon>
    </lineage>
</organism>
<gene>
    <name evidence="3" type="ORF">SAMN02745857_01021</name>
</gene>
<reference evidence="3 4" key="1">
    <citation type="submission" date="2017-04" db="EMBL/GenBank/DDBJ databases">
        <authorList>
            <person name="Afonso C.L."/>
            <person name="Miller P.J."/>
            <person name="Scott M.A."/>
            <person name="Spackman E."/>
            <person name="Goraichik I."/>
            <person name="Dimitrov K.M."/>
            <person name="Suarez D.L."/>
            <person name="Swayne D.E."/>
        </authorList>
    </citation>
    <scope>NUCLEOTIDE SEQUENCE [LARGE SCALE GENOMIC DNA]</scope>
    <source>
        <strain evidence="3 4">DSM 23236</strain>
    </source>
</reference>
<accession>A0A1W1X9U4</accession>
<dbReference type="Pfam" id="PF10029">
    <property type="entry name" value="DUF2271"/>
    <property type="match status" value="1"/>
</dbReference>
<evidence type="ECO:0000256" key="2">
    <source>
        <dbReference type="SAM" id="SignalP"/>
    </source>
</evidence>
<keyword evidence="2" id="KW-0732">Signal</keyword>
<dbReference type="AlphaFoldDB" id="A0A1W1X9U4"/>
<evidence type="ECO:0000256" key="1">
    <source>
        <dbReference type="SAM" id="MobiDB-lite"/>
    </source>
</evidence>
<evidence type="ECO:0008006" key="5">
    <source>
        <dbReference type="Google" id="ProtNLM"/>
    </source>
</evidence>
<evidence type="ECO:0000313" key="3">
    <source>
        <dbReference type="EMBL" id="SMC20590.1"/>
    </source>
</evidence>
<dbReference type="InterPro" id="IPR014469">
    <property type="entry name" value="DUF2271"/>
</dbReference>
<protein>
    <recommendedName>
        <fullName evidence="5">DUF2271 domain-containing protein</fullName>
    </recommendedName>
</protein>
<evidence type="ECO:0000313" key="4">
    <source>
        <dbReference type="Proteomes" id="UP000192761"/>
    </source>
</evidence>